<sequence length="204" mass="21141">MKAFVFVLFSLISFNAWATEPVPGQEYTGPQKFELAQLGLSFDLPKGWSGGIPPGQEIFVMAAPGVEGFIFLSVNQSSQAEITQTMAGQIPLDEGMVLIPSATPKTKKNKVTNTYTVTGTEYSGEGTAIIGPGGVSLLVLALAAPAGMDVTKKAANAVIASAKLAKPKAAKSNVGKTGSGPWDAPLNLNRATRGAWSSIKLGTS</sequence>
<evidence type="ECO:0000256" key="1">
    <source>
        <dbReference type="SAM" id="SignalP"/>
    </source>
</evidence>
<evidence type="ECO:0000313" key="2">
    <source>
        <dbReference type="EMBL" id="QED27408.1"/>
    </source>
</evidence>
<reference evidence="2 3" key="1">
    <citation type="submission" date="2019-08" db="EMBL/GenBank/DDBJ databases">
        <authorList>
            <person name="Liang Q."/>
        </authorList>
    </citation>
    <scope>NUCLEOTIDE SEQUENCE [LARGE SCALE GENOMIC DNA]</scope>
    <source>
        <strain evidence="2 3">V1718</strain>
    </source>
</reference>
<keyword evidence="1" id="KW-0732">Signal</keyword>
<proteinExistence type="predicted"/>
<dbReference type="KEGG" id="bbae:FRD01_09180"/>
<dbReference type="RefSeq" id="WP_146959093.1">
    <property type="nucleotide sequence ID" value="NZ_CP042467.1"/>
</dbReference>
<feature type="signal peptide" evidence="1">
    <location>
        <begin position="1"/>
        <end position="18"/>
    </location>
</feature>
<keyword evidence="3" id="KW-1185">Reference proteome</keyword>
<evidence type="ECO:0000313" key="3">
    <source>
        <dbReference type="Proteomes" id="UP000321595"/>
    </source>
</evidence>
<dbReference type="OrthoDB" id="6191622at2"/>
<dbReference type="AlphaFoldDB" id="A0A5B8XQZ0"/>
<name>A0A5B8XQZ0_9DELT</name>
<gene>
    <name evidence="2" type="ORF">FRD01_09180</name>
</gene>
<protein>
    <submittedName>
        <fullName evidence="2">Uncharacterized protein</fullName>
    </submittedName>
</protein>
<dbReference type="Proteomes" id="UP000321595">
    <property type="component" value="Chromosome"/>
</dbReference>
<organism evidence="2 3">
    <name type="scientific">Microvenator marinus</name>
    <dbReference type="NCBI Taxonomy" id="2600177"/>
    <lineage>
        <taxon>Bacteria</taxon>
        <taxon>Deltaproteobacteria</taxon>
        <taxon>Bradymonadales</taxon>
        <taxon>Microvenatoraceae</taxon>
        <taxon>Microvenator</taxon>
    </lineage>
</organism>
<accession>A0A5B8XQZ0</accession>
<feature type="chain" id="PRO_5022815880" evidence="1">
    <location>
        <begin position="19"/>
        <end position="204"/>
    </location>
</feature>
<dbReference type="EMBL" id="CP042467">
    <property type="protein sequence ID" value="QED27408.1"/>
    <property type="molecule type" value="Genomic_DNA"/>
</dbReference>